<name>A0A6F8ZEW8_9FIRM</name>
<evidence type="ECO:0000256" key="5">
    <source>
        <dbReference type="ARBA" id="ARBA00022547"/>
    </source>
</evidence>
<dbReference type="Pfam" id="PF00137">
    <property type="entry name" value="ATP-synt_C"/>
    <property type="match status" value="1"/>
</dbReference>
<comment type="subcellular location">
    <subcellularLocation>
        <location evidence="1 14">Cell membrane</location>
        <topology evidence="1 14">Multi-pass membrane protein</topology>
    </subcellularLocation>
</comment>
<dbReference type="SUPFAM" id="SSF81333">
    <property type="entry name" value="F1F0 ATP synthase subunit C"/>
    <property type="match status" value="1"/>
</dbReference>
<evidence type="ECO:0000259" key="15">
    <source>
        <dbReference type="Pfam" id="PF00137"/>
    </source>
</evidence>
<keyword evidence="4 14" id="KW-1003">Cell membrane</keyword>
<dbReference type="KEGG" id="hfv:R50_0633"/>
<keyword evidence="6 14" id="KW-0812">Transmembrane</keyword>
<dbReference type="AlphaFoldDB" id="A0A6F8ZEW8"/>
<evidence type="ECO:0000256" key="7">
    <source>
        <dbReference type="ARBA" id="ARBA00022781"/>
    </source>
</evidence>
<organism evidence="16 17">
    <name type="scientific">Candidatus Hydrogenisulfobacillus filiaventi</name>
    <dbReference type="NCBI Taxonomy" id="2707344"/>
    <lineage>
        <taxon>Bacteria</taxon>
        <taxon>Bacillati</taxon>
        <taxon>Bacillota</taxon>
        <taxon>Clostridia</taxon>
        <taxon>Eubacteriales</taxon>
        <taxon>Clostridiales Family XVII. Incertae Sedis</taxon>
        <taxon>Candidatus Hydrogenisulfobacillus</taxon>
    </lineage>
</organism>
<evidence type="ECO:0000256" key="3">
    <source>
        <dbReference type="ARBA" id="ARBA00022448"/>
    </source>
</evidence>
<dbReference type="InterPro" id="IPR035921">
    <property type="entry name" value="F/V-ATP_Csub_sf"/>
</dbReference>
<dbReference type="GO" id="GO:0005886">
    <property type="term" value="C:plasma membrane"/>
    <property type="evidence" value="ECO:0007669"/>
    <property type="project" value="UniProtKB-SubCell"/>
</dbReference>
<keyword evidence="12 14" id="KW-0066">ATP synthesis</keyword>
<dbReference type="GO" id="GO:0008289">
    <property type="term" value="F:lipid binding"/>
    <property type="evidence" value="ECO:0007669"/>
    <property type="project" value="UniProtKB-KW"/>
</dbReference>
<dbReference type="Proteomes" id="UP000503399">
    <property type="component" value="Chromosome"/>
</dbReference>
<dbReference type="CDD" id="cd18185">
    <property type="entry name" value="ATP-synt_Fo_c_ATPE"/>
    <property type="match status" value="1"/>
</dbReference>
<dbReference type="PROSITE" id="PS00605">
    <property type="entry name" value="ATPASE_C"/>
    <property type="match status" value="1"/>
</dbReference>
<dbReference type="InterPro" id="IPR002379">
    <property type="entry name" value="ATPase_proteolipid_c-like_dom"/>
</dbReference>
<dbReference type="GO" id="GO:0045259">
    <property type="term" value="C:proton-transporting ATP synthase complex"/>
    <property type="evidence" value="ECO:0007669"/>
    <property type="project" value="UniProtKB-KW"/>
</dbReference>
<keyword evidence="17" id="KW-1185">Reference proteome</keyword>
<dbReference type="Gene3D" id="1.20.20.10">
    <property type="entry name" value="F1F0 ATP synthase subunit C"/>
    <property type="match status" value="1"/>
</dbReference>
<keyword evidence="7 14" id="KW-0375">Hydrogen ion transport</keyword>
<keyword evidence="5 14" id="KW-0138">CF(0)</keyword>
<dbReference type="PRINTS" id="PR00124">
    <property type="entry name" value="ATPASEC"/>
</dbReference>
<keyword evidence="8 14" id="KW-1133">Transmembrane helix</keyword>
<evidence type="ECO:0000256" key="9">
    <source>
        <dbReference type="ARBA" id="ARBA00023065"/>
    </source>
</evidence>
<evidence type="ECO:0000256" key="8">
    <source>
        <dbReference type="ARBA" id="ARBA00022989"/>
    </source>
</evidence>
<evidence type="ECO:0000256" key="1">
    <source>
        <dbReference type="ARBA" id="ARBA00004651"/>
    </source>
</evidence>
<proteinExistence type="inferred from homology"/>
<dbReference type="NCBIfam" id="TIGR01260">
    <property type="entry name" value="ATP_synt_c"/>
    <property type="match status" value="1"/>
</dbReference>
<dbReference type="GO" id="GO:0046933">
    <property type="term" value="F:proton-transporting ATP synthase activity, rotational mechanism"/>
    <property type="evidence" value="ECO:0007669"/>
    <property type="project" value="UniProtKB-UniRule"/>
</dbReference>
<gene>
    <name evidence="14 16" type="primary">atpE</name>
    <name evidence="16" type="ORF">R50_0633</name>
</gene>
<keyword evidence="3 14" id="KW-0813">Transport</keyword>
<feature type="domain" description="V-ATPase proteolipid subunit C-like" evidence="15">
    <location>
        <begin position="15"/>
        <end position="73"/>
    </location>
</feature>
<dbReference type="InterPro" id="IPR038662">
    <property type="entry name" value="ATP_synth_F0_csu_sf"/>
</dbReference>
<feature type="transmembrane region" description="Helical" evidence="14">
    <location>
        <begin position="54"/>
        <end position="78"/>
    </location>
</feature>
<comment type="function">
    <text evidence="13 14">F(1)F(0) ATP synthase produces ATP from ADP in the presence of a proton or sodium gradient. F-type ATPases consist of two structural domains, F(1) containing the extramembraneous catalytic core and F(0) containing the membrane proton channel, linked together by a central stalk and a peripheral stalk. During catalysis, ATP synthesis in the catalytic domain of F(1) is coupled via a rotary mechanism of the central stalk subunits to proton translocation.</text>
</comment>
<accession>A0A6F8ZEW8</accession>
<evidence type="ECO:0000256" key="11">
    <source>
        <dbReference type="ARBA" id="ARBA00023136"/>
    </source>
</evidence>
<dbReference type="EMBL" id="LR778114">
    <property type="protein sequence ID" value="CAB1128139.1"/>
    <property type="molecule type" value="Genomic_DNA"/>
</dbReference>
<feature type="transmembrane region" description="Helical" evidence="14">
    <location>
        <begin position="12"/>
        <end position="34"/>
    </location>
</feature>
<feature type="site" description="Reversibly protonated during proton transport" evidence="14">
    <location>
        <position position="63"/>
    </location>
</feature>
<protein>
    <recommendedName>
        <fullName evidence="14">ATP synthase subunit c</fullName>
    </recommendedName>
    <alternativeName>
        <fullName evidence="14">ATP synthase F(0) sector subunit c</fullName>
    </alternativeName>
    <alternativeName>
        <fullName evidence="14">F-type ATPase subunit c</fullName>
        <shortName evidence="14">F-ATPase subunit c</shortName>
    </alternativeName>
    <alternativeName>
        <fullName evidence="14">Lipid-binding protein</fullName>
    </alternativeName>
</protein>
<dbReference type="HAMAP" id="MF_01396">
    <property type="entry name" value="ATP_synth_c_bact"/>
    <property type="match status" value="1"/>
</dbReference>
<evidence type="ECO:0000256" key="4">
    <source>
        <dbReference type="ARBA" id="ARBA00022475"/>
    </source>
</evidence>
<evidence type="ECO:0000256" key="13">
    <source>
        <dbReference type="ARBA" id="ARBA00025198"/>
    </source>
</evidence>
<evidence type="ECO:0000256" key="2">
    <source>
        <dbReference type="ARBA" id="ARBA00006704"/>
    </source>
</evidence>
<reference evidence="16 17" key="1">
    <citation type="submission" date="2020-02" db="EMBL/GenBank/DDBJ databases">
        <authorList>
            <person name="Hogendoorn C."/>
        </authorList>
    </citation>
    <scope>NUCLEOTIDE SEQUENCE [LARGE SCALE GENOMIC DNA]</scope>
    <source>
        <strain evidence="16">R501</strain>
    </source>
</reference>
<dbReference type="FunFam" id="1.20.20.10:FF:000002">
    <property type="entry name" value="ATP synthase subunit c"/>
    <property type="match status" value="1"/>
</dbReference>
<dbReference type="GO" id="GO:0033177">
    <property type="term" value="C:proton-transporting two-sector ATPase complex, proton-transporting domain"/>
    <property type="evidence" value="ECO:0007669"/>
    <property type="project" value="InterPro"/>
</dbReference>
<evidence type="ECO:0000256" key="10">
    <source>
        <dbReference type="ARBA" id="ARBA00023121"/>
    </source>
</evidence>
<comment type="similarity">
    <text evidence="2 14">Belongs to the ATPase C chain family.</text>
</comment>
<keyword evidence="11 14" id="KW-0472">Membrane</keyword>
<sequence length="79" mass="8031">MASLIDIASARVIGDAIGFGMAAAGASIGDGLVAGRLVEGVSRQPEAQGRLMPLAFLGIGLVEALPIILLVLLLVHVFH</sequence>
<keyword evidence="10 14" id="KW-0446">Lipid-binding</keyword>
<dbReference type="InterPro" id="IPR020537">
    <property type="entry name" value="ATP_synth_F0_csu_DDCD_BS"/>
</dbReference>
<evidence type="ECO:0000313" key="16">
    <source>
        <dbReference type="EMBL" id="CAB1128139.1"/>
    </source>
</evidence>
<comment type="function">
    <text evidence="14">Key component of the F(0) channel; it plays a direct role in translocation across the membrane. A homomeric c-ring of between 10-14 subunits forms the central stalk rotor element with the F(1) delta and epsilon subunits.</text>
</comment>
<dbReference type="InterPro" id="IPR000454">
    <property type="entry name" value="ATP_synth_F0_csu"/>
</dbReference>
<evidence type="ECO:0000313" key="17">
    <source>
        <dbReference type="Proteomes" id="UP000503399"/>
    </source>
</evidence>
<evidence type="ECO:0000256" key="6">
    <source>
        <dbReference type="ARBA" id="ARBA00022692"/>
    </source>
</evidence>
<evidence type="ECO:0000256" key="14">
    <source>
        <dbReference type="HAMAP-Rule" id="MF_01396"/>
    </source>
</evidence>
<evidence type="ECO:0000256" key="12">
    <source>
        <dbReference type="ARBA" id="ARBA00023310"/>
    </source>
</evidence>
<keyword evidence="9 14" id="KW-0406">Ion transport</keyword>
<dbReference type="InterPro" id="IPR005953">
    <property type="entry name" value="ATP_synth_csu_bac/chlpt"/>
</dbReference>